<evidence type="ECO:0000256" key="1">
    <source>
        <dbReference type="SAM" id="Coils"/>
    </source>
</evidence>
<reference evidence="2" key="1">
    <citation type="journal article" date="2021" name="Proc. Natl. Acad. Sci. U.S.A.">
        <title>A Catalog of Tens of Thousands of Viruses from Human Metagenomes Reveals Hidden Associations with Chronic Diseases.</title>
        <authorList>
            <person name="Tisza M.J."/>
            <person name="Buck C.B."/>
        </authorList>
    </citation>
    <scope>NUCLEOTIDE SEQUENCE</scope>
    <source>
        <strain evidence="2">CtLOE2</strain>
    </source>
</reference>
<keyword evidence="1" id="KW-0175">Coiled coil</keyword>
<sequence>MKKINRSIALFTLFGLVLFGLGIFEVLDRRGDNDRDKHIDQLEIRIVELEKDKQELRNVIDKMNGLLDKN</sequence>
<evidence type="ECO:0000313" key="2">
    <source>
        <dbReference type="EMBL" id="DAE05495.1"/>
    </source>
</evidence>
<keyword evidence="2" id="KW-0131">Cell cycle</keyword>
<protein>
    <submittedName>
        <fullName evidence="2">Cell division protein</fullName>
    </submittedName>
</protein>
<feature type="coiled-coil region" evidence="1">
    <location>
        <begin position="39"/>
        <end position="69"/>
    </location>
</feature>
<organism evidence="2">
    <name type="scientific">Siphoviridae sp. ctLOE2</name>
    <dbReference type="NCBI Taxonomy" id="2825454"/>
    <lineage>
        <taxon>Viruses</taxon>
        <taxon>Duplodnaviria</taxon>
        <taxon>Heunggongvirae</taxon>
        <taxon>Uroviricota</taxon>
        <taxon>Caudoviricetes</taxon>
    </lineage>
</organism>
<name>A0A8S5PE83_9CAUD</name>
<dbReference type="EMBL" id="BK015411">
    <property type="protein sequence ID" value="DAE05495.1"/>
    <property type="molecule type" value="Genomic_DNA"/>
</dbReference>
<proteinExistence type="predicted"/>
<accession>A0A8S5PE83</accession>
<dbReference type="GO" id="GO:0051301">
    <property type="term" value="P:cell division"/>
    <property type="evidence" value="ECO:0007669"/>
    <property type="project" value="UniProtKB-KW"/>
</dbReference>
<keyword evidence="2" id="KW-0132">Cell division</keyword>